<name>A0A8S3ZFA9_9EUPU</name>
<keyword evidence="1" id="KW-0732">Signal</keyword>
<accession>A0A8S3ZFA9</accession>
<keyword evidence="3" id="KW-1185">Reference proteome</keyword>
<evidence type="ECO:0000313" key="2">
    <source>
        <dbReference type="EMBL" id="CAG5125812.1"/>
    </source>
</evidence>
<reference evidence="2" key="1">
    <citation type="submission" date="2021-04" db="EMBL/GenBank/DDBJ databases">
        <authorList>
            <consortium name="Molecular Ecology Group"/>
        </authorList>
    </citation>
    <scope>NUCLEOTIDE SEQUENCE</scope>
</reference>
<dbReference type="OrthoDB" id="6109164at2759"/>
<dbReference type="Proteomes" id="UP000678393">
    <property type="component" value="Unassembled WGS sequence"/>
</dbReference>
<gene>
    <name evidence="2" type="ORF">CUNI_LOCUS11370</name>
</gene>
<feature type="signal peptide" evidence="1">
    <location>
        <begin position="1"/>
        <end position="18"/>
    </location>
</feature>
<proteinExistence type="predicted"/>
<evidence type="ECO:0000256" key="1">
    <source>
        <dbReference type="SAM" id="SignalP"/>
    </source>
</evidence>
<comment type="caution">
    <text evidence="2">The sequence shown here is derived from an EMBL/GenBank/DDBJ whole genome shotgun (WGS) entry which is preliminary data.</text>
</comment>
<organism evidence="2 3">
    <name type="scientific">Candidula unifasciata</name>
    <dbReference type="NCBI Taxonomy" id="100452"/>
    <lineage>
        <taxon>Eukaryota</taxon>
        <taxon>Metazoa</taxon>
        <taxon>Spiralia</taxon>
        <taxon>Lophotrochozoa</taxon>
        <taxon>Mollusca</taxon>
        <taxon>Gastropoda</taxon>
        <taxon>Heterobranchia</taxon>
        <taxon>Euthyneura</taxon>
        <taxon>Panpulmonata</taxon>
        <taxon>Eupulmonata</taxon>
        <taxon>Stylommatophora</taxon>
        <taxon>Helicina</taxon>
        <taxon>Helicoidea</taxon>
        <taxon>Geomitridae</taxon>
        <taxon>Candidula</taxon>
    </lineage>
</organism>
<dbReference type="EMBL" id="CAJHNH020002175">
    <property type="protein sequence ID" value="CAG5125812.1"/>
    <property type="molecule type" value="Genomic_DNA"/>
</dbReference>
<feature type="chain" id="PRO_5035794537" evidence="1">
    <location>
        <begin position="19"/>
        <end position="119"/>
    </location>
</feature>
<dbReference type="AlphaFoldDB" id="A0A8S3ZFA9"/>
<sequence length="119" mass="13120">MKLLVLLLICAILMTCQCQFEELPMYKACLMECYRCVKTYGKLLYNGKVCAENCAVTNGQSLDSKCDRPTKRTGRKSPPTAACAHLCSNQCGPGYSNDNMDTHACIFTCIISNEQTVAC</sequence>
<protein>
    <submittedName>
        <fullName evidence="2">Uncharacterized protein</fullName>
    </submittedName>
</protein>
<evidence type="ECO:0000313" key="3">
    <source>
        <dbReference type="Proteomes" id="UP000678393"/>
    </source>
</evidence>